<dbReference type="RefSeq" id="WP_209141094.1">
    <property type="nucleotide sequence ID" value="NZ_JAGHKO010000005.1"/>
</dbReference>
<proteinExistence type="predicted"/>
<dbReference type="InterPro" id="IPR043504">
    <property type="entry name" value="Peptidase_S1_PA_chymotrypsin"/>
</dbReference>
<evidence type="ECO:0000313" key="2">
    <source>
        <dbReference type="Proteomes" id="UP000677244"/>
    </source>
</evidence>
<dbReference type="InterPro" id="IPR025667">
    <property type="entry name" value="SprB_repeat"/>
</dbReference>
<dbReference type="Gene3D" id="2.60.40.740">
    <property type="match status" value="1"/>
</dbReference>
<protein>
    <submittedName>
        <fullName evidence="1">SprB repeat-containing protein</fullName>
    </submittedName>
</protein>
<dbReference type="InterPro" id="IPR013783">
    <property type="entry name" value="Ig-like_fold"/>
</dbReference>
<dbReference type="Pfam" id="PF13573">
    <property type="entry name" value="SprB"/>
    <property type="match status" value="3"/>
</dbReference>
<name>A0ABS3YZ73_9BACT</name>
<sequence>MRTRVLLLITVLLLAAVSVTLAQPKYRLRMYTQIGCPYKNYGLTCTGNLYTADAYFINPTVTPVRLSTKDRMLDGKTGYNLMYLLSNCSSNPRKYWDSTTWNVSQTLTKIHLYSSSDDVECHTSCQSNSDWVMGDNYTSNGFFYSKYVEPSDCFSVEAQAWIFPDKITLTASKTYLPSTDRITISATADYPAAVYKWNYDDGTGWKEFPASTNTYGKSTISISGYDLMGPAFDNLSPGTQVRFCVSPVSYFASDIISLTATIPCPHITSVTPFPNKCFGVKDGTLSVQFDRPLYAGETLNIVLNDDLNDQHATAADVTLDASNSYTFPATYGPGNFEIKLLGNYKGVSCYNGDPSHTNTTAFSGPTAVSFSNITRNVYCFSGADGTIVLNASGGVGNYSAGYKQAQDDTYAWTGFGSPSQHTITGLDSGVYQLRIYDGNNCIMKDGAGNEVVQTVTITQPAEPVQVDYRETTNPLAFGRKDGNAMVIIIGGSPLNGNSYNMTWKDSTTGSVLNTVTNSTDPFTTKLQQIGDGTYLVIASDANYALATGVNAAGCMVADTLHLHQPPLLTVAVEERHYVSCKNGADGELYANAQGGIEIPSKRYSYQWYRNVNGSWTSIAQTDSFAVKLTAGTYKVEITDKNNIDVESDPFVLAEPNLLTVALSSTQVICSGGNDGTASAVIAGGTAPYGIAWSNGATTQKITGLTTANYLAFVNDARGCQTQQQVKVTTPNPIVFNNPVTVQPVCAGYCNGAISYTISGGTAPYSYQWSNGSSAQTQTALCAGAYSVKVIDAKGCSEQQVFNLQDPLPLTVALGPDRTLCAGQAWVANAAIADANAVYNWSGANGFKASTASVSLTEPGKYTVQVTDSKGCYGSGSISISRSDATVAADFAGSTQAFKGEKVTFVNISQPWPETTEWLVPADNITVTRRTDTLIELQFSATGTYRIGMRSGVGSCTKEYGSNITIVEGQTFDSPGSATTDPFVLDYALAPNPSNGTFTVTVGLREIADISLRLINLQSGAIIDQQRKSGSDKYTVPYKINVVSGVYALVLETAKDTRILRVLIL</sequence>
<dbReference type="Gene3D" id="2.60.40.10">
    <property type="entry name" value="Immunoglobulins"/>
    <property type="match status" value="1"/>
</dbReference>
<dbReference type="EMBL" id="JAGHKO010000005">
    <property type="protein sequence ID" value="MBO9203038.1"/>
    <property type="molecule type" value="Genomic_DNA"/>
</dbReference>
<gene>
    <name evidence="1" type="ORF">J7I42_22290</name>
</gene>
<organism evidence="1 2">
    <name type="scientific">Niastella soli</name>
    <dbReference type="NCBI Taxonomy" id="2821487"/>
    <lineage>
        <taxon>Bacteria</taxon>
        <taxon>Pseudomonadati</taxon>
        <taxon>Bacteroidota</taxon>
        <taxon>Chitinophagia</taxon>
        <taxon>Chitinophagales</taxon>
        <taxon>Chitinophagaceae</taxon>
        <taxon>Niastella</taxon>
    </lineage>
</organism>
<keyword evidence="2" id="KW-1185">Reference proteome</keyword>
<comment type="caution">
    <text evidence="1">The sequence shown here is derived from an EMBL/GenBank/DDBJ whole genome shotgun (WGS) entry which is preliminary data.</text>
</comment>
<reference evidence="1 2" key="1">
    <citation type="submission" date="2021-03" db="EMBL/GenBank/DDBJ databases">
        <title>Assistant Professor.</title>
        <authorList>
            <person name="Huq M.A."/>
        </authorList>
    </citation>
    <scope>NUCLEOTIDE SEQUENCE [LARGE SCALE GENOMIC DNA]</scope>
    <source>
        <strain evidence="1 2">MAH-29</strain>
    </source>
</reference>
<dbReference type="Gene3D" id="2.40.10.10">
    <property type="entry name" value="Trypsin-like serine proteases"/>
    <property type="match status" value="1"/>
</dbReference>
<evidence type="ECO:0000313" key="1">
    <source>
        <dbReference type="EMBL" id="MBO9203038.1"/>
    </source>
</evidence>
<dbReference type="Proteomes" id="UP000677244">
    <property type="component" value="Unassembled WGS sequence"/>
</dbReference>
<accession>A0ABS3YZ73</accession>